<keyword evidence="2" id="KW-0732">Signal</keyword>
<dbReference type="Proteomes" id="UP001205105">
    <property type="component" value="Unassembled WGS sequence"/>
</dbReference>
<evidence type="ECO:0000256" key="2">
    <source>
        <dbReference type="ARBA" id="ARBA00022729"/>
    </source>
</evidence>
<dbReference type="InterPro" id="IPR036962">
    <property type="entry name" value="Glyco_hydro_3_N_sf"/>
</dbReference>
<dbReference type="InterPro" id="IPR017853">
    <property type="entry name" value="GH"/>
</dbReference>
<dbReference type="Gene3D" id="2.60.40.10">
    <property type="entry name" value="Immunoglobulins"/>
    <property type="match status" value="1"/>
</dbReference>
<evidence type="ECO:0000256" key="3">
    <source>
        <dbReference type="ARBA" id="ARBA00022801"/>
    </source>
</evidence>
<dbReference type="SUPFAM" id="SSF51445">
    <property type="entry name" value="(Trans)glycosidases"/>
    <property type="match status" value="1"/>
</dbReference>
<dbReference type="InterPro" id="IPR013783">
    <property type="entry name" value="Ig-like_fold"/>
</dbReference>
<evidence type="ECO:0000313" key="8">
    <source>
        <dbReference type="Proteomes" id="UP001205105"/>
    </source>
</evidence>
<comment type="caution">
    <text evidence="7">The sequence shown here is derived from an EMBL/GenBank/DDBJ whole genome shotgun (WGS) entry which is preliminary data.</text>
</comment>
<dbReference type="PRINTS" id="PR00133">
    <property type="entry name" value="GLHYDRLASE3"/>
</dbReference>
<evidence type="ECO:0000259" key="6">
    <source>
        <dbReference type="Pfam" id="PF01915"/>
    </source>
</evidence>
<dbReference type="Pfam" id="PF01915">
    <property type="entry name" value="Glyco_hydro_3_C"/>
    <property type="match status" value="1"/>
</dbReference>
<keyword evidence="8" id="KW-1185">Reference proteome</keyword>
<dbReference type="EMBL" id="JADXDR010000174">
    <property type="protein sequence ID" value="KAI7836814.1"/>
    <property type="molecule type" value="Genomic_DNA"/>
</dbReference>
<name>A0AAD5DIC2_9CHLO</name>
<evidence type="ECO:0000259" key="5">
    <source>
        <dbReference type="Pfam" id="PF00933"/>
    </source>
</evidence>
<dbReference type="Gene3D" id="3.40.50.1700">
    <property type="entry name" value="Glycoside hydrolase family 3 C-terminal domain"/>
    <property type="match status" value="2"/>
</dbReference>
<sequence>MSLANMKAQMESSDAAAIPGLGVSSFKWQRECLHGMVGDNGESVMYPMPIAWGATFDDALVWQIGDAMRAFSNREMYYGRPPSFTHCYGPHPAIIRDPRWGRSAEVYSEDPKHLIGNDLENWYGITRYNLNALIDGRDLRDTFWLPFESCVRAGAAAIMCSYNTLCLPSASFLARSYNKVNNEPACLSRTLLTTVLREQLGFKGFVATDCDALEGYAKPAPDGMGYGDLRWISVQALRAGSDQACKKWTGLNVNDVTAAEVREAARRILRVRMRLGHFDPPRAQPFSFIPWWLIGSANHLATARKMVQESIVLLKNTQNALPLARASLRRVHLVGPWADNAVYQLGSYYSIPAGTNAANNKTPRQALQAALPGVTITYSTTAATGYTTSNVATDVQQCQLADTCILFLGSRMHRYLNHNVNDRPSYAYDRIMEGEGRDRTSLKLNPNQEALWKDLVSRTNKRIVVVLMHGGGLDSRLPMSWFKESYTALNMADMRMRSSTGYPGRTYRYWRGAAPLFPFGYGLSYTTWALQSPGIVTGRGDGQPGARASITLRNTGAVTSDHVVILFMSYEGPNVVSTRPPHLTLSNTKCAATGRTDLVQSLVGYQRAKGLLPGASQRLTFVLSYVPDFSNSWAGFGDPVAPCGVYALRFNVGQPIRLRIRLT</sequence>
<dbReference type="Pfam" id="PF00933">
    <property type="entry name" value="Glyco_hydro_3"/>
    <property type="match status" value="1"/>
</dbReference>
<dbReference type="PANTHER" id="PTHR42721">
    <property type="entry name" value="SUGAR HYDROLASE-RELATED"/>
    <property type="match status" value="1"/>
</dbReference>
<evidence type="ECO:0000313" key="7">
    <source>
        <dbReference type="EMBL" id="KAI7836814.1"/>
    </source>
</evidence>
<keyword evidence="4" id="KW-0326">Glycosidase</keyword>
<evidence type="ECO:0000256" key="4">
    <source>
        <dbReference type="ARBA" id="ARBA00023295"/>
    </source>
</evidence>
<dbReference type="InterPro" id="IPR044993">
    <property type="entry name" value="BXL"/>
</dbReference>
<accession>A0AAD5DIC2</accession>
<dbReference type="GO" id="GO:0009044">
    <property type="term" value="F:xylan 1,4-beta-xylosidase activity"/>
    <property type="evidence" value="ECO:0007669"/>
    <property type="project" value="InterPro"/>
</dbReference>
<dbReference type="GO" id="GO:0031222">
    <property type="term" value="P:arabinan catabolic process"/>
    <property type="evidence" value="ECO:0007669"/>
    <property type="project" value="TreeGrafter"/>
</dbReference>
<feature type="domain" description="Glycoside hydrolase family 3 C-terminal" evidence="6">
    <location>
        <begin position="311"/>
        <end position="472"/>
    </location>
</feature>
<feature type="domain" description="Glycoside hydrolase family 3 N-terminal" evidence="5">
    <location>
        <begin position="136"/>
        <end position="244"/>
    </location>
</feature>
<organism evidence="7 8">
    <name type="scientific">Chlorella ohadii</name>
    <dbReference type="NCBI Taxonomy" id="2649997"/>
    <lineage>
        <taxon>Eukaryota</taxon>
        <taxon>Viridiplantae</taxon>
        <taxon>Chlorophyta</taxon>
        <taxon>core chlorophytes</taxon>
        <taxon>Trebouxiophyceae</taxon>
        <taxon>Chlorellales</taxon>
        <taxon>Chlorellaceae</taxon>
        <taxon>Chlorella clade</taxon>
        <taxon>Chlorella</taxon>
    </lineage>
</organism>
<dbReference type="PANTHER" id="PTHR42721:SF3">
    <property type="entry name" value="BETA-D-XYLOSIDASE 5-RELATED"/>
    <property type="match status" value="1"/>
</dbReference>
<dbReference type="Gene3D" id="3.20.20.300">
    <property type="entry name" value="Glycoside hydrolase, family 3, N-terminal domain"/>
    <property type="match status" value="2"/>
</dbReference>
<dbReference type="InterPro" id="IPR002772">
    <property type="entry name" value="Glyco_hydro_3_C"/>
</dbReference>
<keyword evidence="3" id="KW-0378">Hydrolase</keyword>
<dbReference type="GO" id="GO:0045493">
    <property type="term" value="P:xylan catabolic process"/>
    <property type="evidence" value="ECO:0007669"/>
    <property type="project" value="InterPro"/>
</dbReference>
<reference evidence="7" key="1">
    <citation type="submission" date="2020-11" db="EMBL/GenBank/DDBJ databases">
        <title>Chlorella ohadii genome sequencing and assembly.</title>
        <authorList>
            <person name="Murik O."/>
            <person name="Treves H."/>
            <person name="Kedem I."/>
            <person name="Shotland Y."/>
            <person name="Kaplan A."/>
        </authorList>
    </citation>
    <scope>NUCLEOTIDE SEQUENCE</scope>
    <source>
        <strain evidence="7">1</strain>
    </source>
</reference>
<dbReference type="InterPro" id="IPR001764">
    <property type="entry name" value="Glyco_hydro_3_N"/>
</dbReference>
<proteinExistence type="inferred from homology"/>
<protein>
    <recommendedName>
        <fullName evidence="9">Fibronectin type III-like domain-containing protein</fullName>
    </recommendedName>
</protein>
<dbReference type="AlphaFoldDB" id="A0AAD5DIC2"/>
<gene>
    <name evidence="7" type="ORF">COHA_009315</name>
</gene>
<dbReference type="SUPFAM" id="SSF52279">
    <property type="entry name" value="Beta-D-glucan exohydrolase, C-terminal domain"/>
    <property type="match status" value="1"/>
</dbReference>
<evidence type="ECO:0008006" key="9">
    <source>
        <dbReference type="Google" id="ProtNLM"/>
    </source>
</evidence>
<evidence type="ECO:0000256" key="1">
    <source>
        <dbReference type="ARBA" id="ARBA00005336"/>
    </source>
</evidence>
<comment type="similarity">
    <text evidence="1">Belongs to the glycosyl hydrolase 3 family.</text>
</comment>
<dbReference type="InterPro" id="IPR036881">
    <property type="entry name" value="Glyco_hydro_3_C_sf"/>
</dbReference>
<dbReference type="GO" id="GO:0046556">
    <property type="term" value="F:alpha-L-arabinofuranosidase activity"/>
    <property type="evidence" value="ECO:0007669"/>
    <property type="project" value="TreeGrafter"/>
</dbReference>